<keyword evidence="3" id="KW-1185">Reference proteome</keyword>
<dbReference type="Proteomes" id="UP001374803">
    <property type="component" value="Chromosome"/>
</dbReference>
<proteinExistence type="predicted"/>
<sequence length="389" mass="42645">MTASFAACSSNDAEPDSPGGPDAGGDPSDSGASAPVPHLGVNYNGRPRSYIAGDVARTGAGWVRAFIDIFELQDAGEASMASNPDIVALGKAHDDGYKIIVSLKYDFSRPDRTTFPSDPNGQPFRDLVTFTTKLLDLVYPKVDLLVIGNEPFIEVPSGQRDSNDLVLFYEHMADQVLAYRTNHGRDIPFYVGAFNNLHEPAWHGPGAVALLGYAKNTAGIAGVDLHLHAGSVNEMRTAFDWAHAQLGDQKSFITTEFSLVQYFKKQLGETIDANFAKQYGIDPTWKVYQYLDFALKNPRPRDQWVDFLKASPWYVAAEPSLANAADLLHEKNFAVATYAIVQGQTSIGPTTAPWALNGLYCNRTCVPDPSTGASQFNYPWIDAFRTHQW</sequence>
<protein>
    <submittedName>
        <fullName evidence="2">Uncharacterized protein</fullName>
    </submittedName>
</protein>
<feature type="compositionally biased region" description="Low complexity" evidence="1">
    <location>
        <begin position="16"/>
        <end position="35"/>
    </location>
</feature>
<dbReference type="EMBL" id="CP089983">
    <property type="protein sequence ID" value="WXB10652.1"/>
    <property type="molecule type" value="Genomic_DNA"/>
</dbReference>
<feature type="compositionally biased region" description="Polar residues" evidence="1">
    <location>
        <begin position="1"/>
        <end position="11"/>
    </location>
</feature>
<evidence type="ECO:0000313" key="2">
    <source>
        <dbReference type="EMBL" id="WXB10652.1"/>
    </source>
</evidence>
<accession>A0ABZ2LIT9</accession>
<evidence type="ECO:0000313" key="3">
    <source>
        <dbReference type="Proteomes" id="UP001374803"/>
    </source>
</evidence>
<feature type="region of interest" description="Disordered" evidence="1">
    <location>
        <begin position="1"/>
        <end position="39"/>
    </location>
</feature>
<dbReference type="SUPFAM" id="SSF51445">
    <property type="entry name" value="(Trans)glycosidases"/>
    <property type="match status" value="1"/>
</dbReference>
<organism evidence="2 3">
    <name type="scientific">Pendulispora rubella</name>
    <dbReference type="NCBI Taxonomy" id="2741070"/>
    <lineage>
        <taxon>Bacteria</taxon>
        <taxon>Pseudomonadati</taxon>
        <taxon>Myxococcota</taxon>
        <taxon>Myxococcia</taxon>
        <taxon>Myxococcales</taxon>
        <taxon>Sorangiineae</taxon>
        <taxon>Pendulisporaceae</taxon>
        <taxon>Pendulispora</taxon>
    </lineage>
</organism>
<evidence type="ECO:0000256" key="1">
    <source>
        <dbReference type="SAM" id="MobiDB-lite"/>
    </source>
</evidence>
<reference evidence="2" key="1">
    <citation type="submission" date="2021-12" db="EMBL/GenBank/DDBJ databases">
        <title>Discovery of the Pendulisporaceae a myxobacterial family with distinct sporulation behavior and unique specialized metabolism.</title>
        <authorList>
            <person name="Garcia R."/>
            <person name="Popoff A."/>
            <person name="Bader C.D."/>
            <person name="Loehr J."/>
            <person name="Walesch S."/>
            <person name="Walt C."/>
            <person name="Boldt J."/>
            <person name="Bunk B."/>
            <person name="Haeckl F.J.F.P.J."/>
            <person name="Gunesch A.P."/>
            <person name="Birkelbach J."/>
            <person name="Nuebel U."/>
            <person name="Pietschmann T."/>
            <person name="Bach T."/>
            <person name="Mueller R."/>
        </authorList>
    </citation>
    <scope>NUCLEOTIDE SEQUENCE</scope>
    <source>
        <strain evidence="2">MSr11367</strain>
    </source>
</reference>
<dbReference type="RefSeq" id="WP_394840325.1">
    <property type="nucleotide sequence ID" value="NZ_CP089929.1"/>
</dbReference>
<gene>
    <name evidence="2" type="ORF">LVJ94_25920</name>
</gene>
<name>A0ABZ2LIT9_9BACT</name>
<dbReference type="InterPro" id="IPR017853">
    <property type="entry name" value="GH"/>
</dbReference>